<proteinExistence type="predicted"/>
<accession>A0AA37JC79</accession>
<dbReference type="GeneID" id="93279016"/>
<dbReference type="EMBL" id="BQNJ01000001">
    <property type="protein sequence ID" value="GKG98196.1"/>
    <property type="molecule type" value="Genomic_DNA"/>
</dbReference>
<evidence type="ECO:0000313" key="1">
    <source>
        <dbReference type="EMBL" id="GKG98196.1"/>
    </source>
</evidence>
<dbReference type="AlphaFoldDB" id="A0AA37JC79"/>
<evidence type="ECO:0000313" key="2">
    <source>
        <dbReference type="Proteomes" id="UP001055091"/>
    </source>
</evidence>
<gene>
    <name evidence="1" type="ORF">CE91St55_01780</name>
</gene>
<name>A0AA37JC79_9FIRM</name>
<organism evidence="1 2">
    <name type="scientific">Hungatella hathewayi</name>
    <dbReference type="NCBI Taxonomy" id="154046"/>
    <lineage>
        <taxon>Bacteria</taxon>
        <taxon>Bacillati</taxon>
        <taxon>Bacillota</taxon>
        <taxon>Clostridia</taxon>
        <taxon>Lachnospirales</taxon>
        <taxon>Lachnospiraceae</taxon>
        <taxon>Hungatella</taxon>
    </lineage>
</organism>
<comment type="caution">
    <text evidence="1">The sequence shown here is derived from an EMBL/GenBank/DDBJ whole genome shotgun (WGS) entry which is preliminary data.</text>
</comment>
<protein>
    <submittedName>
        <fullName evidence="1">Uncharacterized protein</fullName>
    </submittedName>
</protein>
<sequence>MKYKISNAYAVINGEEIQVGVALGQEDLPESPFTTGYVTNSEYEQGLKEFRYGKARIGDLVYHVVARFENFVSASPVEARWIKELELMGYDVSKLRYEIKES</sequence>
<dbReference type="RefSeq" id="WP_107435483.1">
    <property type="nucleotide sequence ID" value="NZ_BQNJ01000001.1"/>
</dbReference>
<reference evidence="1" key="1">
    <citation type="submission" date="2022-01" db="EMBL/GenBank/DDBJ databases">
        <title>Novel bile acid biosynthetic pathways are enriched in the microbiome of centenarians.</title>
        <authorList>
            <person name="Sato Y."/>
            <person name="Atarashi K."/>
            <person name="Plichta R.D."/>
            <person name="Arai Y."/>
            <person name="Sasajima S."/>
            <person name="Kearney M.S."/>
            <person name="Suda W."/>
            <person name="Takeshita K."/>
            <person name="Sasaki T."/>
            <person name="Okamoto S."/>
            <person name="Skelly N.A."/>
            <person name="Okamura Y."/>
            <person name="Vlamakis H."/>
            <person name="Li Y."/>
            <person name="Tanoue T."/>
            <person name="Takei H."/>
            <person name="Nittono H."/>
            <person name="Narushima S."/>
            <person name="Irie J."/>
            <person name="Itoh H."/>
            <person name="Moriya K."/>
            <person name="Sugiura Y."/>
            <person name="Suematsu M."/>
            <person name="Moritoki N."/>
            <person name="Shibata S."/>
            <person name="Littman R.D."/>
            <person name="Fischbach A.M."/>
            <person name="Uwamino Y."/>
            <person name="Inoue T."/>
            <person name="Honda A."/>
            <person name="Hattori M."/>
            <person name="Murai T."/>
            <person name="Xavier J.R."/>
            <person name="Hirose N."/>
            <person name="Honda K."/>
        </authorList>
    </citation>
    <scope>NUCLEOTIDE SEQUENCE</scope>
    <source>
        <strain evidence="1">CE91-St55</strain>
    </source>
</reference>
<dbReference type="Proteomes" id="UP001055091">
    <property type="component" value="Unassembled WGS sequence"/>
</dbReference>